<evidence type="ECO:0000256" key="5">
    <source>
        <dbReference type="ARBA" id="ARBA00023136"/>
    </source>
</evidence>
<evidence type="ECO:0000313" key="9">
    <source>
        <dbReference type="EMBL" id="MBB4679506.1"/>
    </source>
</evidence>
<dbReference type="PANTHER" id="PTHR35007:SF3">
    <property type="entry name" value="POSSIBLE CONSERVED ALANINE RICH MEMBRANE PROTEIN"/>
    <property type="match status" value="1"/>
</dbReference>
<dbReference type="RefSeq" id="WP_185005245.1">
    <property type="nucleotide sequence ID" value="NZ_BAAAUI010000001.1"/>
</dbReference>
<feature type="transmembrane region" description="Helical" evidence="6">
    <location>
        <begin position="249"/>
        <end position="270"/>
    </location>
</feature>
<dbReference type="EMBL" id="JACHMH010000001">
    <property type="protein sequence ID" value="MBB4679506.1"/>
    <property type="molecule type" value="Genomic_DNA"/>
</dbReference>
<evidence type="ECO:0000256" key="7">
    <source>
        <dbReference type="SAM" id="SignalP"/>
    </source>
</evidence>
<keyword evidence="5 6" id="KW-0472">Membrane</keyword>
<feature type="transmembrane region" description="Helical" evidence="6">
    <location>
        <begin position="64"/>
        <end position="85"/>
    </location>
</feature>
<evidence type="ECO:0000256" key="2">
    <source>
        <dbReference type="ARBA" id="ARBA00022475"/>
    </source>
</evidence>
<keyword evidence="3 6" id="KW-0812">Transmembrane</keyword>
<dbReference type="Pfam" id="PF00482">
    <property type="entry name" value="T2SSF"/>
    <property type="match status" value="1"/>
</dbReference>
<sequence>MSALSALLGVALATAVLLAAASLRAPAPLTDRGGQGRRGRSVWLWLRRWARPRASLVAVVAGGLVWWVSGWPVAAVAAAIGVVLVPRAVAQPGNRDMITTLEALAEWIRRVTDLLGSGAGGLESALAASARTAPAPIAEHVQALAARTRTGGAEPALWAFARDLDHAAAHRVVACLLLRLRSGGRGLLPILTELAQSLRQDVAARREVEADRAKVRTSVRALLGIIAAMTAALLVFTEDYLTPFGTIVGQLWLALALGFLALACVWLAALTRPRPEPGFLLHRPRFLGRAPRRWRP</sequence>
<comment type="subcellular location">
    <subcellularLocation>
        <location evidence="1">Cell membrane</location>
        <topology evidence="1">Multi-pass membrane protein</topology>
    </subcellularLocation>
</comment>
<evidence type="ECO:0000259" key="8">
    <source>
        <dbReference type="Pfam" id="PF00482"/>
    </source>
</evidence>
<evidence type="ECO:0000313" key="10">
    <source>
        <dbReference type="Proteomes" id="UP000533598"/>
    </source>
</evidence>
<dbReference type="AlphaFoldDB" id="A0A7W7FUM9"/>
<evidence type="ECO:0000256" key="6">
    <source>
        <dbReference type="SAM" id="Phobius"/>
    </source>
</evidence>
<feature type="domain" description="Type II secretion system protein GspF" evidence="8">
    <location>
        <begin position="107"/>
        <end position="234"/>
    </location>
</feature>
<keyword evidence="10" id="KW-1185">Reference proteome</keyword>
<keyword evidence="7" id="KW-0732">Signal</keyword>
<feature type="transmembrane region" description="Helical" evidence="6">
    <location>
        <begin position="219"/>
        <end position="237"/>
    </location>
</feature>
<feature type="signal peptide" evidence="7">
    <location>
        <begin position="1"/>
        <end position="19"/>
    </location>
</feature>
<keyword evidence="4 6" id="KW-1133">Transmembrane helix</keyword>
<name>A0A7W7FUM9_9PSEU</name>
<feature type="chain" id="PRO_5039504081" description="Type II secretion system protein GspF domain-containing protein" evidence="7">
    <location>
        <begin position="20"/>
        <end position="296"/>
    </location>
</feature>
<dbReference type="InterPro" id="IPR018076">
    <property type="entry name" value="T2SS_GspF_dom"/>
</dbReference>
<gene>
    <name evidence="9" type="ORF">HNR67_005624</name>
</gene>
<comment type="caution">
    <text evidence="9">The sequence shown here is derived from an EMBL/GenBank/DDBJ whole genome shotgun (WGS) entry which is preliminary data.</text>
</comment>
<organism evidence="9 10">
    <name type="scientific">Crossiella cryophila</name>
    <dbReference type="NCBI Taxonomy" id="43355"/>
    <lineage>
        <taxon>Bacteria</taxon>
        <taxon>Bacillati</taxon>
        <taxon>Actinomycetota</taxon>
        <taxon>Actinomycetes</taxon>
        <taxon>Pseudonocardiales</taxon>
        <taxon>Pseudonocardiaceae</taxon>
        <taxon>Crossiella</taxon>
    </lineage>
</organism>
<evidence type="ECO:0000256" key="3">
    <source>
        <dbReference type="ARBA" id="ARBA00022692"/>
    </source>
</evidence>
<dbReference type="GO" id="GO:0005886">
    <property type="term" value="C:plasma membrane"/>
    <property type="evidence" value="ECO:0007669"/>
    <property type="project" value="UniProtKB-SubCell"/>
</dbReference>
<dbReference type="PANTHER" id="PTHR35007">
    <property type="entry name" value="INTEGRAL MEMBRANE PROTEIN-RELATED"/>
    <property type="match status" value="1"/>
</dbReference>
<accession>A0A7W7FUM9</accession>
<evidence type="ECO:0000256" key="1">
    <source>
        <dbReference type="ARBA" id="ARBA00004651"/>
    </source>
</evidence>
<keyword evidence="2" id="KW-1003">Cell membrane</keyword>
<reference evidence="9 10" key="1">
    <citation type="submission" date="2020-08" db="EMBL/GenBank/DDBJ databases">
        <title>Sequencing the genomes of 1000 actinobacteria strains.</title>
        <authorList>
            <person name="Klenk H.-P."/>
        </authorList>
    </citation>
    <scope>NUCLEOTIDE SEQUENCE [LARGE SCALE GENOMIC DNA]</scope>
    <source>
        <strain evidence="9 10">DSM 44230</strain>
    </source>
</reference>
<evidence type="ECO:0000256" key="4">
    <source>
        <dbReference type="ARBA" id="ARBA00022989"/>
    </source>
</evidence>
<proteinExistence type="predicted"/>
<protein>
    <recommendedName>
        <fullName evidence="8">Type II secretion system protein GspF domain-containing protein</fullName>
    </recommendedName>
</protein>
<dbReference type="Proteomes" id="UP000533598">
    <property type="component" value="Unassembled WGS sequence"/>
</dbReference>